<accession>F8L3S5</accession>
<dbReference type="AlphaFoldDB" id="F8L3S5"/>
<proteinExistence type="predicted"/>
<dbReference type="HOGENOM" id="CLU_1824025_0_0_0"/>
<keyword evidence="1" id="KW-1133">Transmembrane helix</keyword>
<evidence type="ECO:0000313" key="2">
    <source>
        <dbReference type="EMBL" id="CCB89944.1"/>
    </source>
</evidence>
<dbReference type="RefSeq" id="WP_013944410.1">
    <property type="nucleotide sequence ID" value="NC_015713.1"/>
</dbReference>
<dbReference type="Proteomes" id="UP000000496">
    <property type="component" value="Chromosome gsn.131"/>
</dbReference>
<name>F8L3S5_SIMNZ</name>
<organism evidence="2 3">
    <name type="scientific">Simkania negevensis (strain ATCC VR-1471 / DSM 27360 / Z)</name>
    <dbReference type="NCBI Taxonomy" id="331113"/>
    <lineage>
        <taxon>Bacteria</taxon>
        <taxon>Pseudomonadati</taxon>
        <taxon>Chlamydiota</taxon>
        <taxon>Chlamydiia</taxon>
        <taxon>Parachlamydiales</taxon>
        <taxon>Simkaniaceae</taxon>
        <taxon>Simkania</taxon>
    </lineage>
</organism>
<dbReference type="KEGG" id="sng:SNE_A20670"/>
<reference key="1">
    <citation type="journal article" date="2011" name="Mol. Biol. Evol.">
        <title>Unity in variety -- the pan-genome of the Chlamydiae.</title>
        <authorList>
            <person name="Collingro A."/>
            <person name="Tischler P."/>
            <person name="Weinmaier T."/>
            <person name="Penz T."/>
            <person name="Heinz E."/>
            <person name="Brunham R.C."/>
            <person name="Read T.D."/>
            <person name="Bavoil P.M."/>
            <person name="Sachse K."/>
            <person name="Kahane S."/>
            <person name="Friedman M.G."/>
            <person name="Rattei T."/>
            <person name="Myers G.S.A."/>
            <person name="Horn M."/>
        </authorList>
    </citation>
    <scope>NUCLEOTIDE SEQUENCE</scope>
    <source>
        <strain>Z</strain>
    </source>
</reference>
<keyword evidence="1" id="KW-0812">Transmembrane</keyword>
<evidence type="ECO:0000313" key="3">
    <source>
        <dbReference type="Proteomes" id="UP000000496"/>
    </source>
</evidence>
<reference evidence="2 3" key="2">
    <citation type="journal article" date="2011" name="Mol. Biol. Evol.">
        <title>Unity in variety--the pan-genome of the Chlamydiae.</title>
        <authorList>
            <person name="Collingro A."/>
            <person name="Tischler P."/>
            <person name="Weinmaier T."/>
            <person name="Penz T."/>
            <person name="Heinz E."/>
            <person name="Brunham R.C."/>
            <person name="Read T.D."/>
            <person name="Bavoil P.M."/>
            <person name="Sachse K."/>
            <person name="Kahane S."/>
            <person name="Friedman M.G."/>
            <person name="Rattei T."/>
            <person name="Myers G.S."/>
            <person name="Horn M."/>
        </authorList>
    </citation>
    <scope>NUCLEOTIDE SEQUENCE [LARGE SCALE GENOMIC DNA]</scope>
    <source>
        <strain evidence="3">ATCC VR-1471 / Z</strain>
    </source>
</reference>
<keyword evidence="1" id="KW-0472">Membrane</keyword>
<feature type="transmembrane region" description="Helical" evidence="1">
    <location>
        <begin position="49"/>
        <end position="71"/>
    </location>
</feature>
<sequence>MSYLHITQASLGNSFGSIAVNTVIAATLKAVHFVGKSYVQIPAPTLTEAVLSGLTAGSGVVCLAFATQSSLYGQLNDKLHLNDNMVRKVRSIVVFALPFFLTLFGVPWLATQMGQETSYPACGVFAAIDLTLFATHVKWQF</sequence>
<dbReference type="STRING" id="331113.SNE_A20670"/>
<feature type="transmembrane region" description="Helical" evidence="1">
    <location>
        <begin position="92"/>
        <end position="111"/>
    </location>
</feature>
<dbReference type="EMBL" id="FR872582">
    <property type="protein sequence ID" value="CCB89944.1"/>
    <property type="molecule type" value="Genomic_DNA"/>
</dbReference>
<gene>
    <name evidence="2" type="ordered locus">SNE_A20670</name>
</gene>
<evidence type="ECO:0000256" key="1">
    <source>
        <dbReference type="SAM" id="Phobius"/>
    </source>
</evidence>
<keyword evidence="3" id="KW-1185">Reference proteome</keyword>
<protein>
    <submittedName>
        <fullName evidence="2">Uncharacterized protein</fullName>
    </submittedName>
</protein>